<evidence type="ECO:0000313" key="3">
    <source>
        <dbReference type="Proteomes" id="UP000019478"/>
    </source>
</evidence>
<organism evidence="2 3">
    <name type="scientific">Capronia epimyces CBS 606.96</name>
    <dbReference type="NCBI Taxonomy" id="1182542"/>
    <lineage>
        <taxon>Eukaryota</taxon>
        <taxon>Fungi</taxon>
        <taxon>Dikarya</taxon>
        <taxon>Ascomycota</taxon>
        <taxon>Pezizomycotina</taxon>
        <taxon>Eurotiomycetes</taxon>
        <taxon>Chaetothyriomycetidae</taxon>
        <taxon>Chaetothyriales</taxon>
        <taxon>Herpotrichiellaceae</taxon>
        <taxon>Capronia</taxon>
    </lineage>
</organism>
<protein>
    <recommendedName>
        <fullName evidence="4">N-acetyltransferase domain-containing protein</fullName>
    </recommendedName>
</protein>
<evidence type="ECO:0000313" key="2">
    <source>
        <dbReference type="EMBL" id="EXJ80795.1"/>
    </source>
</evidence>
<dbReference type="RefSeq" id="XP_007735383.1">
    <property type="nucleotide sequence ID" value="XM_007737193.1"/>
</dbReference>
<name>W9XTY2_9EURO</name>
<feature type="region of interest" description="Disordered" evidence="1">
    <location>
        <begin position="132"/>
        <end position="167"/>
    </location>
</feature>
<dbReference type="OrthoDB" id="410198at2759"/>
<comment type="caution">
    <text evidence="2">The sequence shown here is derived from an EMBL/GenBank/DDBJ whole genome shotgun (WGS) entry which is preliminary data.</text>
</comment>
<dbReference type="AlphaFoldDB" id="W9XTY2"/>
<evidence type="ECO:0008006" key="4">
    <source>
        <dbReference type="Google" id="ProtNLM"/>
    </source>
</evidence>
<keyword evidence="3" id="KW-1185">Reference proteome</keyword>
<dbReference type="HOGENOM" id="CLU_069195_0_0_1"/>
<dbReference type="Gene3D" id="3.40.630.30">
    <property type="match status" value="1"/>
</dbReference>
<evidence type="ECO:0000256" key="1">
    <source>
        <dbReference type="SAM" id="MobiDB-lite"/>
    </source>
</evidence>
<sequence>MSTHPSSCTTTSSMLPYTLISADASSDLGHFISIITDAFSSTPLTTAFIIDNDRTAPPSRSIPRGRRERHFSQGILDSAASTAELVHAGNWSAIALWEPPNFQGKAFIDSKARPGALLSEWRARVKAAKAKHLAEPCTSTASTDSESSSGTSNMNTGSASENLTPEEEPQIRPFYHLSFLARNPSAPRVPGSLNAVISPFLKRSQADHAPVWLEATSRQAVKLYEHYGFRVVEEIVVGQGKVDAEGWPTQDGQGEGVTAWAMIYDSHLRERDS</sequence>
<reference evidence="2 3" key="1">
    <citation type="submission" date="2013-03" db="EMBL/GenBank/DDBJ databases">
        <title>The Genome Sequence of Capronia epimyces CBS 606.96.</title>
        <authorList>
            <consortium name="The Broad Institute Genomics Platform"/>
            <person name="Cuomo C."/>
            <person name="de Hoog S."/>
            <person name="Gorbushina A."/>
            <person name="Walker B."/>
            <person name="Young S.K."/>
            <person name="Zeng Q."/>
            <person name="Gargeya S."/>
            <person name="Fitzgerald M."/>
            <person name="Haas B."/>
            <person name="Abouelleil A."/>
            <person name="Allen A.W."/>
            <person name="Alvarado L."/>
            <person name="Arachchi H.M."/>
            <person name="Berlin A.M."/>
            <person name="Chapman S.B."/>
            <person name="Gainer-Dewar J."/>
            <person name="Goldberg J."/>
            <person name="Griggs A."/>
            <person name="Gujja S."/>
            <person name="Hansen M."/>
            <person name="Howarth C."/>
            <person name="Imamovic A."/>
            <person name="Ireland A."/>
            <person name="Larimer J."/>
            <person name="McCowan C."/>
            <person name="Murphy C."/>
            <person name="Pearson M."/>
            <person name="Poon T.W."/>
            <person name="Priest M."/>
            <person name="Roberts A."/>
            <person name="Saif S."/>
            <person name="Shea T."/>
            <person name="Sisk P."/>
            <person name="Sykes S."/>
            <person name="Wortman J."/>
            <person name="Nusbaum C."/>
            <person name="Birren B."/>
        </authorList>
    </citation>
    <scope>NUCLEOTIDE SEQUENCE [LARGE SCALE GENOMIC DNA]</scope>
    <source>
        <strain evidence="2 3">CBS 606.96</strain>
    </source>
</reference>
<dbReference type="PANTHER" id="PTHR42791">
    <property type="entry name" value="GNAT FAMILY ACETYLTRANSFERASE"/>
    <property type="match status" value="1"/>
</dbReference>
<dbReference type="EMBL" id="AMGY01000006">
    <property type="protein sequence ID" value="EXJ80795.1"/>
    <property type="molecule type" value="Genomic_DNA"/>
</dbReference>
<dbReference type="GeneID" id="19171183"/>
<dbReference type="Proteomes" id="UP000019478">
    <property type="component" value="Unassembled WGS sequence"/>
</dbReference>
<gene>
    <name evidence="2" type="ORF">A1O3_07079</name>
</gene>
<dbReference type="InterPro" id="IPR052523">
    <property type="entry name" value="Trichothecene_AcTrans"/>
</dbReference>
<dbReference type="eggNOG" id="ENOG502RYMB">
    <property type="taxonomic scope" value="Eukaryota"/>
</dbReference>
<feature type="compositionally biased region" description="Low complexity" evidence="1">
    <location>
        <begin position="138"/>
        <end position="160"/>
    </location>
</feature>
<accession>W9XTY2</accession>
<dbReference type="STRING" id="1182542.W9XTY2"/>
<dbReference type="PANTHER" id="PTHR42791:SF1">
    <property type="entry name" value="N-ACETYLTRANSFERASE DOMAIN-CONTAINING PROTEIN"/>
    <property type="match status" value="1"/>
</dbReference>
<proteinExistence type="predicted"/>